<reference evidence="2" key="1">
    <citation type="submission" date="2016-04" db="EMBL/GenBank/DDBJ databases">
        <title>Draft genome of Fonsecaea erecta CBS 125763.</title>
        <authorList>
            <person name="Weiss V.A."/>
            <person name="Vicente V.A."/>
            <person name="Raittz R.T."/>
            <person name="Moreno L.F."/>
            <person name="De Souza E.M."/>
            <person name="Pedrosa F.O."/>
            <person name="Steffens M.B."/>
            <person name="Faoro H."/>
            <person name="Tadra-Sfeir M.Z."/>
            <person name="Najafzadeh M.J."/>
            <person name="Felipe M.S."/>
            <person name="Teixeira M."/>
            <person name="Sun J."/>
            <person name="Xi L."/>
            <person name="Gomes R."/>
            <person name="De Azevedo C.M."/>
            <person name="Salgado C.G."/>
            <person name="Da Silva M.B."/>
            <person name="Nascimento M.F."/>
            <person name="Queiroz-Telles F."/>
            <person name="Attili D.S."/>
            <person name="Gorbushina A."/>
        </authorList>
    </citation>
    <scope>NUCLEOTIDE SEQUENCE [LARGE SCALE GENOMIC DNA]</scope>
    <source>
        <strain evidence="2">CBS 125763</strain>
    </source>
</reference>
<dbReference type="GeneID" id="30016210"/>
<evidence type="ECO:0000313" key="3">
    <source>
        <dbReference type="Proteomes" id="UP000078343"/>
    </source>
</evidence>
<dbReference type="OrthoDB" id="3609at2759"/>
<dbReference type="RefSeq" id="XP_018687127.1">
    <property type="nucleotide sequence ID" value="XM_018843547.1"/>
</dbReference>
<gene>
    <name evidence="2" type="ORF">AYL99_12044</name>
</gene>
<name>A0A178Z1T0_9EURO</name>
<dbReference type="AlphaFoldDB" id="A0A178Z1T0"/>
<keyword evidence="3" id="KW-1185">Reference proteome</keyword>
<organism evidence="2 3">
    <name type="scientific">Fonsecaea erecta</name>
    <dbReference type="NCBI Taxonomy" id="1367422"/>
    <lineage>
        <taxon>Eukaryota</taxon>
        <taxon>Fungi</taxon>
        <taxon>Dikarya</taxon>
        <taxon>Ascomycota</taxon>
        <taxon>Pezizomycotina</taxon>
        <taxon>Eurotiomycetes</taxon>
        <taxon>Chaetothyriomycetidae</taxon>
        <taxon>Chaetothyriales</taxon>
        <taxon>Herpotrichiellaceae</taxon>
        <taxon>Fonsecaea</taxon>
    </lineage>
</organism>
<dbReference type="Proteomes" id="UP000078343">
    <property type="component" value="Unassembled WGS sequence"/>
</dbReference>
<dbReference type="EMBL" id="LVYI01000026">
    <property type="protein sequence ID" value="OAP53760.1"/>
    <property type="molecule type" value="Genomic_DNA"/>
</dbReference>
<comment type="caution">
    <text evidence="2">The sequence shown here is derived from an EMBL/GenBank/DDBJ whole genome shotgun (WGS) entry which is preliminary data.</text>
</comment>
<evidence type="ECO:0000313" key="2">
    <source>
        <dbReference type="EMBL" id="OAP53760.1"/>
    </source>
</evidence>
<feature type="compositionally biased region" description="Acidic residues" evidence="1">
    <location>
        <begin position="153"/>
        <end position="166"/>
    </location>
</feature>
<proteinExistence type="predicted"/>
<evidence type="ECO:0000256" key="1">
    <source>
        <dbReference type="SAM" id="MobiDB-lite"/>
    </source>
</evidence>
<feature type="region of interest" description="Disordered" evidence="1">
    <location>
        <begin position="136"/>
        <end position="171"/>
    </location>
</feature>
<protein>
    <submittedName>
        <fullName evidence="2">Uncharacterized protein</fullName>
    </submittedName>
</protein>
<accession>A0A178Z1T0</accession>
<sequence length="191" mass="20509">MVVTLQEEELSLAKEWADACRAQSGLFSQLSGDPVDPMHWLSRGVCYLRNQCDQKRPGWGKFLGDHGLARGQQTEQRVGVITRPEFELLHIGIYPYNAPREHQAAADSFAKLLNAEGGSALAGSACTHVVLASGLPKKSKPKTVGPRTGNPDSQDDEDDDDLDDDTQDTRGLLSAALTLASKAAAAPDPAE</sequence>